<gene>
    <name evidence="2" type="ORF">SETTUDRAFT_168911</name>
</gene>
<evidence type="ECO:0000313" key="2">
    <source>
        <dbReference type="EMBL" id="EOA87786.1"/>
    </source>
</evidence>
<proteinExistence type="predicted"/>
<organism evidence="2 3">
    <name type="scientific">Exserohilum turcicum (strain 28A)</name>
    <name type="common">Northern leaf blight fungus</name>
    <name type="synonym">Setosphaeria turcica</name>
    <dbReference type="NCBI Taxonomy" id="671987"/>
    <lineage>
        <taxon>Eukaryota</taxon>
        <taxon>Fungi</taxon>
        <taxon>Dikarya</taxon>
        <taxon>Ascomycota</taxon>
        <taxon>Pezizomycotina</taxon>
        <taxon>Dothideomycetes</taxon>
        <taxon>Pleosporomycetidae</taxon>
        <taxon>Pleosporales</taxon>
        <taxon>Pleosporineae</taxon>
        <taxon>Pleosporaceae</taxon>
        <taxon>Exserohilum</taxon>
    </lineage>
</organism>
<accession>R0IT09</accession>
<reference evidence="2 3" key="2">
    <citation type="journal article" date="2013" name="PLoS Genet.">
        <title>Comparative genome structure, secondary metabolite, and effector coding capacity across Cochliobolus pathogens.</title>
        <authorList>
            <person name="Condon B.J."/>
            <person name="Leng Y."/>
            <person name="Wu D."/>
            <person name="Bushley K.E."/>
            <person name="Ohm R.A."/>
            <person name="Otillar R."/>
            <person name="Martin J."/>
            <person name="Schackwitz W."/>
            <person name="Grimwood J."/>
            <person name="MohdZainudin N."/>
            <person name="Xue C."/>
            <person name="Wang R."/>
            <person name="Manning V.A."/>
            <person name="Dhillon B."/>
            <person name="Tu Z.J."/>
            <person name="Steffenson B.J."/>
            <person name="Salamov A."/>
            <person name="Sun H."/>
            <person name="Lowry S."/>
            <person name="LaButti K."/>
            <person name="Han J."/>
            <person name="Copeland A."/>
            <person name="Lindquist E."/>
            <person name="Barry K."/>
            <person name="Schmutz J."/>
            <person name="Baker S.E."/>
            <person name="Ciuffetti L.M."/>
            <person name="Grigoriev I.V."/>
            <person name="Zhong S."/>
            <person name="Turgeon B.G."/>
        </authorList>
    </citation>
    <scope>NUCLEOTIDE SEQUENCE [LARGE SCALE GENOMIC DNA]</scope>
    <source>
        <strain evidence="3">28A</strain>
    </source>
</reference>
<reference evidence="2 3" key="1">
    <citation type="journal article" date="2012" name="PLoS Pathog.">
        <title>Diverse lifestyles and strategies of plant pathogenesis encoded in the genomes of eighteen Dothideomycetes fungi.</title>
        <authorList>
            <person name="Ohm R.A."/>
            <person name="Feau N."/>
            <person name="Henrissat B."/>
            <person name="Schoch C.L."/>
            <person name="Horwitz B.A."/>
            <person name="Barry K.W."/>
            <person name="Condon B.J."/>
            <person name="Copeland A.C."/>
            <person name="Dhillon B."/>
            <person name="Glaser F."/>
            <person name="Hesse C.N."/>
            <person name="Kosti I."/>
            <person name="LaButti K."/>
            <person name="Lindquist E.A."/>
            <person name="Lucas S."/>
            <person name="Salamov A.A."/>
            <person name="Bradshaw R.E."/>
            <person name="Ciuffetti L."/>
            <person name="Hamelin R.C."/>
            <person name="Kema G.H.J."/>
            <person name="Lawrence C."/>
            <person name="Scott J.A."/>
            <person name="Spatafora J.W."/>
            <person name="Turgeon B.G."/>
            <person name="de Wit P.J.G.M."/>
            <person name="Zhong S."/>
            <person name="Goodwin S.B."/>
            <person name="Grigoriev I.V."/>
        </authorList>
    </citation>
    <scope>NUCLEOTIDE SEQUENCE [LARGE SCALE GENOMIC DNA]</scope>
    <source>
        <strain evidence="3">28A</strain>
    </source>
</reference>
<name>R0IT09_EXST2</name>
<evidence type="ECO:0000256" key="1">
    <source>
        <dbReference type="SAM" id="MobiDB-lite"/>
    </source>
</evidence>
<sequence>MASRRGTYQALRRTMSKPVSKPTLVSRRCDDPNKSALSMHSSARSNCGAWCKED</sequence>
<protein>
    <submittedName>
        <fullName evidence="2">Uncharacterized protein</fullName>
    </submittedName>
</protein>
<dbReference type="GeneID" id="19400719"/>
<feature type="region of interest" description="Disordered" evidence="1">
    <location>
        <begin position="1"/>
        <end position="40"/>
    </location>
</feature>
<dbReference type="EMBL" id="KB908570">
    <property type="protein sequence ID" value="EOA87786.1"/>
    <property type="molecule type" value="Genomic_DNA"/>
</dbReference>
<dbReference type="Proteomes" id="UP000016935">
    <property type="component" value="Unassembled WGS sequence"/>
</dbReference>
<dbReference type="HOGENOM" id="CLU_3051906_0_0_1"/>
<dbReference type="RefSeq" id="XP_008024659.1">
    <property type="nucleotide sequence ID" value="XM_008026468.1"/>
</dbReference>
<dbReference type="AlphaFoldDB" id="R0IT09"/>
<evidence type="ECO:0000313" key="3">
    <source>
        <dbReference type="Proteomes" id="UP000016935"/>
    </source>
</evidence>
<keyword evidence="3" id="KW-1185">Reference proteome</keyword>